<dbReference type="GO" id="GO:0005737">
    <property type="term" value="C:cytoplasm"/>
    <property type="evidence" value="ECO:0007669"/>
    <property type="project" value="TreeGrafter"/>
</dbReference>
<evidence type="ECO:0000313" key="2">
    <source>
        <dbReference type="EMBL" id="KNF10047.1"/>
    </source>
</evidence>
<dbReference type="STRING" id="1503.CLPU_1c02120"/>
<dbReference type="AlphaFoldDB" id="A0A0L0WEY7"/>
<protein>
    <submittedName>
        <fullName evidence="2">Putative Zn-dependent hydrolase</fullName>
    </submittedName>
</protein>
<dbReference type="InterPro" id="IPR036866">
    <property type="entry name" value="RibonucZ/Hydroxyglut_hydro"/>
</dbReference>
<dbReference type="EMBL" id="LGSS01000001">
    <property type="protein sequence ID" value="KNF10047.1"/>
    <property type="molecule type" value="Genomic_DNA"/>
</dbReference>
<dbReference type="RefSeq" id="WP_050353775.1">
    <property type="nucleotide sequence ID" value="NZ_LGSS01000001.1"/>
</dbReference>
<dbReference type="PATRIC" id="fig|1503.3.peg.1083"/>
<dbReference type="PANTHER" id="PTHR15032:SF36">
    <property type="entry name" value="METALLO-BETA-LACTAMASE DOMAIN-CONTAINING PROTEIN"/>
    <property type="match status" value="1"/>
</dbReference>
<dbReference type="Pfam" id="PF12706">
    <property type="entry name" value="Lactamase_B_2"/>
    <property type="match status" value="1"/>
</dbReference>
<name>A0A0L0WEY7_GOTPU</name>
<evidence type="ECO:0000313" key="3">
    <source>
        <dbReference type="Proteomes" id="UP000037267"/>
    </source>
</evidence>
<dbReference type="Proteomes" id="UP000037267">
    <property type="component" value="Unassembled WGS sequence"/>
</dbReference>
<dbReference type="PIRSF" id="PIRSF038896">
    <property type="entry name" value="NAPE-PLD"/>
    <property type="match status" value="1"/>
</dbReference>
<dbReference type="PANTHER" id="PTHR15032">
    <property type="entry name" value="N-ACYL-PHOSPHATIDYLETHANOLAMINE-HYDROLYZING PHOSPHOLIPASE D"/>
    <property type="match status" value="1"/>
</dbReference>
<feature type="domain" description="Metallo-beta-lactamase" evidence="1">
    <location>
        <begin position="71"/>
        <end position="261"/>
    </location>
</feature>
<reference evidence="3" key="1">
    <citation type="submission" date="2015-07" db="EMBL/GenBank/DDBJ databases">
        <title>Draft genome sequence of the purine-degrading Gottschalkia purinilyticum DSM 1384 (formerly Clostridium purinilyticum).</title>
        <authorList>
            <person name="Poehlein A."/>
            <person name="Schiel-Bengelsdorf B."/>
            <person name="Bengelsdorf F.R."/>
            <person name="Daniel R."/>
            <person name="Duerre P."/>
        </authorList>
    </citation>
    <scope>NUCLEOTIDE SEQUENCE [LARGE SCALE GENOMIC DNA]</scope>
    <source>
        <strain evidence="3">DSM 1384</strain>
    </source>
</reference>
<sequence length="301" mass="35739">MQRKKKSNIKTSNPNNFIKWRWKRLFKSKDLSYRVPVIENSSLDHIISPKKQCQITWFGHCTFLIQINGLNIITDPVWSKYMGVEKRLTENTIFPEDLPQIDVVLISHNHYDHLNFKTLKRLNGNPAYMLPKRLGDLFKKKSLYNIQEFEWWNNDRLNDVSITFVPAQHWSKRGIFDTNKSLWGGWVISDLKNDKSIYFSGDTGYFEEFSKIGNKFDIEYALLPIGCYEPEWFMSYQHMSPEDSVRAFKDLNARYFVPMHYDSYRLADDTPRDAIDRLFTAWKDNKLPNDNLKVLKIEETL</sequence>
<keyword evidence="2" id="KW-0378">Hydrolase</keyword>
<dbReference type="OrthoDB" id="9805728at2"/>
<dbReference type="InterPro" id="IPR001279">
    <property type="entry name" value="Metallo-B-lactamas"/>
</dbReference>
<dbReference type="GO" id="GO:0008270">
    <property type="term" value="F:zinc ion binding"/>
    <property type="evidence" value="ECO:0007669"/>
    <property type="project" value="InterPro"/>
</dbReference>
<evidence type="ECO:0000259" key="1">
    <source>
        <dbReference type="Pfam" id="PF12706"/>
    </source>
</evidence>
<gene>
    <name evidence="2" type="ORF">CLPU_1c02120</name>
</gene>
<dbReference type="InterPro" id="IPR024884">
    <property type="entry name" value="NAPE-PLD"/>
</dbReference>
<dbReference type="SUPFAM" id="SSF56281">
    <property type="entry name" value="Metallo-hydrolase/oxidoreductase"/>
    <property type="match status" value="1"/>
</dbReference>
<keyword evidence="3" id="KW-1185">Reference proteome</keyword>
<dbReference type="GO" id="GO:0070290">
    <property type="term" value="F:N-acylphosphatidylethanolamine-specific phospholipase D activity"/>
    <property type="evidence" value="ECO:0007669"/>
    <property type="project" value="InterPro"/>
</dbReference>
<dbReference type="Gene3D" id="3.60.15.10">
    <property type="entry name" value="Ribonuclease Z/Hydroxyacylglutathione hydrolase-like"/>
    <property type="match status" value="1"/>
</dbReference>
<dbReference type="CDD" id="cd16283">
    <property type="entry name" value="RomA-like_MBL-fold"/>
    <property type="match status" value="1"/>
</dbReference>
<organism evidence="2 3">
    <name type="scientific">Gottschalkia purinilytica</name>
    <name type="common">Clostridium purinilyticum</name>
    <dbReference type="NCBI Taxonomy" id="1503"/>
    <lineage>
        <taxon>Bacteria</taxon>
        <taxon>Bacillati</taxon>
        <taxon>Bacillota</taxon>
        <taxon>Tissierellia</taxon>
        <taxon>Tissierellales</taxon>
        <taxon>Gottschalkiaceae</taxon>
        <taxon>Gottschalkia</taxon>
    </lineage>
</organism>
<proteinExistence type="predicted"/>
<comment type="caution">
    <text evidence="2">The sequence shown here is derived from an EMBL/GenBank/DDBJ whole genome shotgun (WGS) entry which is preliminary data.</text>
</comment>
<accession>A0A0L0WEY7</accession>